<comment type="caution">
    <text evidence="1">The sequence shown here is derived from an EMBL/GenBank/DDBJ whole genome shotgun (WGS) entry which is preliminary data.</text>
</comment>
<reference evidence="1" key="1">
    <citation type="submission" date="2014-06" db="EMBL/GenBank/DDBJ databases">
        <title>Key roles for freshwater Actinobacteria revealed by deep metagenomic sequencing.</title>
        <authorList>
            <person name="Ghai R."/>
            <person name="Mizuno C.M."/>
            <person name="Picazo A."/>
            <person name="Camacho A."/>
            <person name="Rodriguez-Valera F."/>
        </authorList>
    </citation>
    <scope>NUCLEOTIDE SEQUENCE</scope>
</reference>
<organism evidence="1">
    <name type="scientific">freshwater metagenome</name>
    <dbReference type="NCBI Taxonomy" id="449393"/>
    <lineage>
        <taxon>unclassified sequences</taxon>
        <taxon>metagenomes</taxon>
        <taxon>ecological metagenomes</taxon>
    </lineage>
</organism>
<evidence type="ECO:0000313" key="1">
    <source>
        <dbReference type="EMBL" id="KGA21234.1"/>
    </source>
</evidence>
<gene>
    <name evidence="1" type="ORF">GM51_3255</name>
</gene>
<sequence>MQKSRFGGTVIYQARAGQVAYGYAIGMLCAEWHIPFIPGDLNNAGTFPFPVRYESVKGVSGAEVLRGNGADYAQIMADAAKKLEAEGVRAITGNCGFMAGFQEFVASQVNIPVFLTSLVQIPMLLNMLGSQHHIGILTANSASLTDGLLANAGITDSSRLTIQGMETYNHFNDVILKELGTLDEEKMRMESVQAAKDAIKRDPAIRTFMLECSDLPPYSKAIEEATGLPVFDWANFINYVYNATVPRSYSGIV</sequence>
<protein>
    <recommendedName>
        <fullName evidence="2">Aspartate/glutamate racemase family protein</fullName>
    </recommendedName>
</protein>
<evidence type="ECO:0008006" key="2">
    <source>
        <dbReference type="Google" id="ProtNLM"/>
    </source>
</evidence>
<accession>A0A094QG08</accession>
<dbReference type="NCBIfam" id="NF005679">
    <property type="entry name" value="PRK07475.1"/>
    <property type="match status" value="1"/>
</dbReference>
<dbReference type="AlphaFoldDB" id="A0A094QG08"/>
<name>A0A094QG08_9ZZZZ</name>
<proteinExistence type="predicted"/>
<dbReference type="EMBL" id="JNSL01000011">
    <property type="protein sequence ID" value="KGA21234.1"/>
    <property type="molecule type" value="Genomic_DNA"/>
</dbReference>